<name>A0AA39WQG8_9PEZI</name>
<feature type="non-terminal residue" evidence="2">
    <location>
        <position position="75"/>
    </location>
</feature>
<sequence length="75" mass="8455">MPKPDPAVIASQIEQLPFELFEPIFEALSFRDVIALAKYAGANSRLAAALETSPKWRDIWPTYKANEEDFQTLVS</sequence>
<dbReference type="PROSITE" id="PS50181">
    <property type="entry name" value="FBOX"/>
    <property type="match status" value="1"/>
</dbReference>
<evidence type="ECO:0000259" key="1">
    <source>
        <dbReference type="PROSITE" id="PS50181"/>
    </source>
</evidence>
<dbReference type="Proteomes" id="UP001175000">
    <property type="component" value="Unassembled WGS sequence"/>
</dbReference>
<accession>A0AA39WQG8</accession>
<gene>
    <name evidence="2" type="ORF">B0T14DRAFT_429130</name>
</gene>
<keyword evidence="3" id="KW-1185">Reference proteome</keyword>
<feature type="domain" description="F-box" evidence="1">
    <location>
        <begin position="10"/>
        <end position="59"/>
    </location>
</feature>
<organism evidence="2 3">
    <name type="scientific">Immersiella caudata</name>
    <dbReference type="NCBI Taxonomy" id="314043"/>
    <lineage>
        <taxon>Eukaryota</taxon>
        <taxon>Fungi</taxon>
        <taxon>Dikarya</taxon>
        <taxon>Ascomycota</taxon>
        <taxon>Pezizomycotina</taxon>
        <taxon>Sordariomycetes</taxon>
        <taxon>Sordariomycetidae</taxon>
        <taxon>Sordariales</taxon>
        <taxon>Lasiosphaeriaceae</taxon>
        <taxon>Immersiella</taxon>
    </lineage>
</organism>
<proteinExistence type="predicted"/>
<reference evidence="2" key="1">
    <citation type="submission" date="2023-06" db="EMBL/GenBank/DDBJ databases">
        <title>Genome-scale phylogeny and comparative genomics of the fungal order Sordariales.</title>
        <authorList>
            <consortium name="Lawrence Berkeley National Laboratory"/>
            <person name="Hensen N."/>
            <person name="Bonometti L."/>
            <person name="Westerberg I."/>
            <person name="Brannstrom I.O."/>
            <person name="Guillou S."/>
            <person name="Cros-Aarteil S."/>
            <person name="Calhoun S."/>
            <person name="Haridas S."/>
            <person name="Kuo A."/>
            <person name="Mondo S."/>
            <person name="Pangilinan J."/>
            <person name="Riley R."/>
            <person name="Labutti K."/>
            <person name="Andreopoulos B."/>
            <person name="Lipzen A."/>
            <person name="Chen C."/>
            <person name="Yanf M."/>
            <person name="Daum C."/>
            <person name="Ng V."/>
            <person name="Clum A."/>
            <person name="Steindorff A."/>
            <person name="Ohm R."/>
            <person name="Martin F."/>
            <person name="Silar P."/>
            <person name="Natvig D."/>
            <person name="Lalanne C."/>
            <person name="Gautier V."/>
            <person name="Ament-Velasquez S.L."/>
            <person name="Kruys A."/>
            <person name="Hutchinson M.I."/>
            <person name="Powell A.J."/>
            <person name="Barry K."/>
            <person name="Miller A.N."/>
            <person name="Grigoriev I.V."/>
            <person name="Debuchy R."/>
            <person name="Gladieux P."/>
            <person name="Thoren M.H."/>
            <person name="Johannesson H."/>
        </authorList>
    </citation>
    <scope>NUCLEOTIDE SEQUENCE</scope>
    <source>
        <strain evidence="2">CBS 606.72</strain>
    </source>
</reference>
<dbReference type="InterPro" id="IPR001810">
    <property type="entry name" value="F-box_dom"/>
</dbReference>
<evidence type="ECO:0000313" key="2">
    <source>
        <dbReference type="EMBL" id="KAK0619719.1"/>
    </source>
</evidence>
<protein>
    <recommendedName>
        <fullName evidence="1">F-box domain-containing protein</fullName>
    </recommendedName>
</protein>
<dbReference type="EMBL" id="JAULSU010000004">
    <property type="protein sequence ID" value="KAK0619719.1"/>
    <property type="molecule type" value="Genomic_DNA"/>
</dbReference>
<evidence type="ECO:0000313" key="3">
    <source>
        <dbReference type="Proteomes" id="UP001175000"/>
    </source>
</evidence>
<dbReference type="AlphaFoldDB" id="A0AA39WQG8"/>
<comment type="caution">
    <text evidence="2">The sequence shown here is derived from an EMBL/GenBank/DDBJ whole genome shotgun (WGS) entry which is preliminary data.</text>
</comment>